<dbReference type="PANTHER" id="PTHR44154">
    <property type="entry name" value="QUINONE OXIDOREDUCTASE"/>
    <property type="match status" value="1"/>
</dbReference>
<accession>A0A1R4ITS0</accession>
<dbReference type="Proteomes" id="UP000196778">
    <property type="component" value="Unassembled WGS sequence"/>
</dbReference>
<dbReference type="Pfam" id="PF13602">
    <property type="entry name" value="ADH_zinc_N_2"/>
    <property type="match status" value="1"/>
</dbReference>
<dbReference type="CDD" id="cd08252">
    <property type="entry name" value="AL_MDR"/>
    <property type="match status" value="1"/>
</dbReference>
<evidence type="ECO:0000313" key="6">
    <source>
        <dbReference type="Proteomes" id="UP000196778"/>
    </source>
</evidence>
<proteinExistence type="inferred from homology"/>
<name>A0A1R4ITS0_9MICO</name>
<dbReference type="GO" id="GO:0016829">
    <property type="term" value="F:lyase activity"/>
    <property type="evidence" value="ECO:0007669"/>
    <property type="project" value="UniProtKB-KW"/>
</dbReference>
<evidence type="ECO:0000256" key="1">
    <source>
        <dbReference type="ARBA" id="ARBA00022857"/>
    </source>
</evidence>
<keyword evidence="2" id="KW-0479">Metal-binding</keyword>
<dbReference type="InterPro" id="IPR020843">
    <property type="entry name" value="ER"/>
</dbReference>
<dbReference type="SMART" id="SM00829">
    <property type="entry name" value="PKS_ER"/>
    <property type="match status" value="1"/>
</dbReference>
<dbReference type="PANTHER" id="PTHR44154:SF1">
    <property type="entry name" value="QUINONE OXIDOREDUCTASE"/>
    <property type="match status" value="1"/>
</dbReference>
<evidence type="ECO:0000256" key="3">
    <source>
        <dbReference type="SAM" id="MobiDB-lite"/>
    </source>
</evidence>
<keyword evidence="2 5" id="KW-0560">Oxidoreductase</keyword>
<keyword evidence="6" id="KW-1185">Reference proteome</keyword>
<feature type="region of interest" description="Disordered" evidence="3">
    <location>
        <begin position="1"/>
        <end position="29"/>
    </location>
</feature>
<gene>
    <name evidence="5" type="ORF">FM119_03390</name>
</gene>
<dbReference type="InterPro" id="IPR014182">
    <property type="entry name" value="ADH_Zn_typ-1"/>
</dbReference>
<dbReference type="InterPro" id="IPR013154">
    <property type="entry name" value="ADH-like_N"/>
</dbReference>
<evidence type="ECO:0000259" key="4">
    <source>
        <dbReference type="SMART" id="SM00829"/>
    </source>
</evidence>
<dbReference type="GO" id="GO:0008270">
    <property type="term" value="F:zinc ion binding"/>
    <property type="evidence" value="ECO:0007669"/>
    <property type="project" value="InterPro"/>
</dbReference>
<dbReference type="InterPro" id="IPR036291">
    <property type="entry name" value="NAD(P)-bd_dom_sf"/>
</dbReference>
<dbReference type="SUPFAM" id="SSF50129">
    <property type="entry name" value="GroES-like"/>
    <property type="match status" value="1"/>
</dbReference>
<keyword evidence="2" id="KW-0862">Zinc</keyword>
<dbReference type="NCBIfam" id="TIGR02817">
    <property type="entry name" value="adh_fam_1"/>
    <property type="match status" value="1"/>
</dbReference>
<dbReference type="SUPFAM" id="SSF51735">
    <property type="entry name" value="NAD(P)-binding Rossmann-fold domains"/>
    <property type="match status" value="1"/>
</dbReference>
<dbReference type="Gene3D" id="3.90.180.10">
    <property type="entry name" value="Medium-chain alcohol dehydrogenases, catalytic domain"/>
    <property type="match status" value="1"/>
</dbReference>
<evidence type="ECO:0000256" key="2">
    <source>
        <dbReference type="RuleBase" id="RU364000"/>
    </source>
</evidence>
<protein>
    <recommendedName>
        <fullName evidence="2">Zinc-type alcohol dehydrogenase-like protein</fullName>
    </recommendedName>
</protein>
<dbReference type="GO" id="GO:0016491">
    <property type="term" value="F:oxidoreductase activity"/>
    <property type="evidence" value="ECO:0007669"/>
    <property type="project" value="UniProtKB-KW"/>
</dbReference>
<dbReference type="InterPro" id="IPR051603">
    <property type="entry name" value="Zinc-ADH_QOR/CCCR"/>
</dbReference>
<feature type="domain" description="Enoyl reductase (ER)" evidence="4">
    <location>
        <begin position="69"/>
        <end position="383"/>
    </location>
</feature>
<dbReference type="AlphaFoldDB" id="A0A1R4ITS0"/>
<comment type="similarity">
    <text evidence="2">Belongs to the zinc-containing alcohol dehydrogenase family. Quinone oxidoreductase subfamily.</text>
</comment>
<evidence type="ECO:0000313" key="5">
    <source>
        <dbReference type="EMBL" id="SJN22955.1"/>
    </source>
</evidence>
<keyword evidence="5" id="KW-0456">Lyase</keyword>
<dbReference type="InterPro" id="IPR011032">
    <property type="entry name" value="GroES-like_sf"/>
</dbReference>
<keyword evidence="1" id="KW-0521">NADP</keyword>
<dbReference type="Gene3D" id="3.40.50.720">
    <property type="entry name" value="NAD(P)-binding Rossmann-like Domain"/>
    <property type="match status" value="1"/>
</dbReference>
<reference evidence="6" key="1">
    <citation type="submission" date="2017-02" db="EMBL/GenBank/DDBJ databases">
        <authorList>
            <person name="Dridi B."/>
        </authorList>
    </citation>
    <scope>NUCLEOTIDE SEQUENCE [LARGE SCALE GENOMIC DNA]</scope>
    <source>
        <strain evidence="6">EB411</strain>
    </source>
</reference>
<organism evidence="5 6">
    <name type="scientific">Mycetocola reblochoni REB411</name>
    <dbReference type="NCBI Taxonomy" id="1255698"/>
    <lineage>
        <taxon>Bacteria</taxon>
        <taxon>Bacillati</taxon>
        <taxon>Actinomycetota</taxon>
        <taxon>Actinomycetes</taxon>
        <taxon>Micrococcales</taxon>
        <taxon>Microbacteriaceae</taxon>
        <taxon>Mycetocola</taxon>
    </lineage>
</organism>
<dbReference type="Pfam" id="PF08240">
    <property type="entry name" value="ADH_N"/>
    <property type="match status" value="1"/>
</dbReference>
<sequence length="394" mass="41641">MTRCGTPHDDHARLAQHETRRTRQHTPLHDLEEGPMSAAAQQAGQAGHAGQATIATVVSRAGGPLDGEGSLVDARIPAPAAPTGHDLLVEVAAVSVNPVDVKVRASANPDGRDRVLGWDAAGTVLAVGEDVTLFRPGDEVFYAGALDRPGSYASQQLVDERIVGPKPATLGFADAAALPLTGITAWEALFDKLGLTADSTGTLLVLGAAGGVGSILIQLATALTGVTVIATASRPESRAWAERLGAHVVVDHSAPDLDRRILDVAPGGVDYVFTPQSRGRIPLFATVVRPFGEIVAIDDERDLDIMALKDRSLSWHWEFMFARARHGYDLIAQHTLLARIARLVDAGRLRTTRTRTLTPLDAASLREAHRAVESGHMVGKVVVAEADDSPHAPA</sequence>
<dbReference type="EMBL" id="FUKR01000022">
    <property type="protein sequence ID" value="SJN22955.1"/>
    <property type="molecule type" value="Genomic_DNA"/>
</dbReference>